<protein>
    <recommendedName>
        <fullName evidence="4">Secreted protein</fullName>
    </recommendedName>
</protein>
<gene>
    <name evidence="2" type="ORF">mMyoMyo1_010541</name>
</gene>
<feature type="chain" id="PRO_5029739383" description="Secreted protein" evidence="1">
    <location>
        <begin position="24"/>
        <end position="134"/>
    </location>
</feature>
<keyword evidence="3" id="KW-1185">Reference proteome</keyword>
<evidence type="ECO:0008006" key="4">
    <source>
        <dbReference type="Google" id="ProtNLM"/>
    </source>
</evidence>
<accession>A0A7J7Z5D0</accession>
<dbReference type="EMBL" id="JABWUV010000003">
    <property type="protein sequence ID" value="KAF6369136.1"/>
    <property type="molecule type" value="Genomic_DNA"/>
</dbReference>
<dbReference type="Proteomes" id="UP000527355">
    <property type="component" value="Unassembled WGS sequence"/>
</dbReference>
<dbReference type="AlphaFoldDB" id="A0A7J7Z5D0"/>
<feature type="signal peptide" evidence="1">
    <location>
        <begin position="1"/>
        <end position="23"/>
    </location>
</feature>
<reference evidence="2 3" key="1">
    <citation type="journal article" date="2020" name="Nature">
        <title>Six reference-quality genomes reveal evolution of bat adaptations.</title>
        <authorList>
            <person name="Jebb D."/>
            <person name="Huang Z."/>
            <person name="Pippel M."/>
            <person name="Hughes G.M."/>
            <person name="Lavrichenko K."/>
            <person name="Devanna P."/>
            <person name="Winkler S."/>
            <person name="Jermiin L.S."/>
            <person name="Skirmuntt E.C."/>
            <person name="Katzourakis A."/>
            <person name="Burkitt-Gray L."/>
            <person name="Ray D.A."/>
            <person name="Sullivan K.A.M."/>
            <person name="Roscito J.G."/>
            <person name="Kirilenko B.M."/>
            <person name="Davalos L.M."/>
            <person name="Corthals A.P."/>
            <person name="Power M.L."/>
            <person name="Jones G."/>
            <person name="Ransome R.D."/>
            <person name="Dechmann D.K.N."/>
            <person name="Locatelli A.G."/>
            <person name="Puechmaille S.J."/>
            <person name="Fedrigo O."/>
            <person name="Jarvis E.D."/>
            <person name="Hiller M."/>
            <person name="Vernes S.C."/>
            <person name="Myers E.W."/>
            <person name="Teeling E.C."/>
        </authorList>
    </citation>
    <scope>NUCLEOTIDE SEQUENCE [LARGE SCALE GENOMIC DNA]</scope>
    <source>
        <strain evidence="2">MMyoMyo1</strain>
        <tissue evidence="2">Flight muscle</tissue>
    </source>
</reference>
<name>A0A7J7Z5D0_MYOMY</name>
<evidence type="ECO:0000313" key="2">
    <source>
        <dbReference type="EMBL" id="KAF6369136.1"/>
    </source>
</evidence>
<evidence type="ECO:0000256" key="1">
    <source>
        <dbReference type="SAM" id="SignalP"/>
    </source>
</evidence>
<organism evidence="2 3">
    <name type="scientific">Myotis myotis</name>
    <name type="common">Greater mouse-eared bat</name>
    <name type="synonym">Vespertilio myotis</name>
    <dbReference type="NCBI Taxonomy" id="51298"/>
    <lineage>
        <taxon>Eukaryota</taxon>
        <taxon>Metazoa</taxon>
        <taxon>Chordata</taxon>
        <taxon>Craniata</taxon>
        <taxon>Vertebrata</taxon>
        <taxon>Euteleostomi</taxon>
        <taxon>Mammalia</taxon>
        <taxon>Eutheria</taxon>
        <taxon>Laurasiatheria</taxon>
        <taxon>Chiroptera</taxon>
        <taxon>Yangochiroptera</taxon>
        <taxon>Vespertilionidae</taxon>
        <taxon>Myotis</taxon>
    </lineage>
</organism>
<keyword evidence="1" id="KW-0732">Signal</keyword>
<proteinExistence type="predicted"/>
<evidence type="ECO:0000313" key="3">
    <source>
        <dbReference type="Proteomes" id="UP000527355"/>
    </source>
</evidence>
<comment type="caution">
    <text evidence="2">The sequence shown here is derived from an EMBL/GenBank/DDBJ whole genome shotgun (WGS) entry which is preliminary data.</text>
</comment>
<sequence length="134" mass="15276">MGIFLCVLIKRMFFMVHVGLVMTSGRQILEEMNILWSLHPLYVSDSLLYLPNEYDLTVVPNTPFTCEQPEKASQITGKFLRHVKSCFFCWCSRLTIICPIYNSLRKQSHSQASLASLQCSERSNLAHSSQLNGS</sequence>